<sequence>MEIIVLASGSPRRKELLAKTGLKFSVVVSGGEEKAETSDPAETVEKLSLDKASEVADLLQAEKEPQLIIGADTVVACDGEILGKPSDREDAFRMLWKLQGQTHQVYTGVTLLLKKKHTWQAHTFSEKTDVQFYPVSREELLAYIETGEPMDKAGSYGIQGGFGIYVKGICGDYNNVVGLPVGRLVYELKKLGIDIRGIKK</sequence>
<feature type="active site" description="Proton acceptor" evidence="3">
    <location>
        <position position="72"/>
    </location>
</feature>
<comment type="function">
    <text evidence="3">Nucleoside triphosphate pyrophosphatase that hydrolyzes dTTP and UTP. May have a dual role in cell division arrest and in preventing the incorporation of modified nucleotides into cellular nucleic acids.</text>
</comment>
<dbReference type="PANTHER" id="PTHR43213">
    <property type="entry name" value="BIFUNCTIONAL DTTP/UTP PYROPHOSPHATASE/METHYLTRANSFERASE PROTEIN-RELATED"/>
    <property type="match status" value="1"/>
</dbReference>
<comment type="similarity">
    <text evidence="3">Belongs to the Maf family. YhdE subfamily.</text>
</comment>
<dbReference type="HAMAP" id="MF_00528">
    <property type="entry name" value="Maf"/>
    <property type="match status" value="1"/>
</dbReference>
<dbReference type="GO" id="GO:0047429">
    <property type="term" value="F:nucleoside triphosphate diphosphatase activity"/>
    <property type="evidence" value="ECO:0007669"/>
    <property type="project" value="UniProtKB-EC"/>
</dbReference>
<dbReference type="PIRSF" id="PIRSF006305">
    <property type="entry name" value="Maf"/>
    <property type="match status" value="1"/>
</dbReference>
<feature type="site" description="Important for substrate specificity" evidence="3">
    <location>
        <position position="159"/>
    </location>
</feature>
<keyword evidence="5" id="KW-1185">Reference proteome</keyword>
<evidence type="ECO:0000256" key="3">
    <source>
        <dbReference type="HAMAP-Rule" id="MF_00528"/>
    </source>
</evidence>
<dbReference type="InterPro" id="IPR029001">
    <property type="entry name" value="ITPase-like_fam"/>
</dbReference>
<dbReference type="Gene3D" id="3.90.950.10">
    <property type="match status" value="1"/>
</dbReference>
<feature type="site" description="Important for substrate specificity" evidence="3">
    <location>
        <position position="73"/>
    </location>
</feature>
<reference evidence="4 5" key="1">
    <citation type="submission" date="2020-08" db="EMBL/GenBank/DDBJ databases">
        <title>Genome public.</title>
        <authorList>
            <person name="Liu C."/>
            <person name="Sun Q."/>
        </authorList>
    </citation>
    <scope>NUCLEOTIDE SEQUENCE [LARGE SCALE GENOMIC DNA]</scope>
    <source>
        <strain evidence="4 5">BX17</strain>
    </source>
</reference>
<evidence type="ECO:0000256" key="1">
    <source>
        <dbReference type="ARBA" id="ARBA00001968"/>
    </source>
</evidence>
<keyword evidence="2 3" id="KW-0378">Hydrolase</keyword>
<comment type="caution">
    <text evidence="3">Lacks conserved residue(s) required for the propagation of feature annotation.</text>
</comment>
<keyword evidence="3" id="KW-0963">Cytoplasm</keyword>
<comment type="catalytic activity">
    <reaction evidence="3">
        <text>UTP + H2O = UMP + diphosphate + H(+)</text>
        <dbReference type="Rhea" id="RHEA:29395"/>
        <dbReference type="ChEBI" id="CHEBI:15377"/>
        <dbReference type="ChEBI" id="CHEBI:15378"/>
        <dbReference type="ChEBI" id="CHEBI:33019"/>
        <dbReference type="ChEBI" id="CHEBI:46398"/>
        <dbReference type="ChEBI" id="CHEBI:57865"/>
        <dbReference type="EC" id="3.6.1.9"/>
    </reaction>
</comment>
<comment type="subcellular location">
    <subcellularLocation>
        <location evidence="3">Cytoplasm</location>
    </subcellularLocation>
</comment>
<dbReference type="AlphaFoldDB" id="A0A8I0DPK7"/>
<dbReference type="Pfam" id="PF02545">
    <property type="entry name" value="Maf"/>
    <property type="match status" value="1"/>
</dbReference>
<comment type="cofactor">
    <cofactor evidence="1 3">
        <name>a divalent metal cation</name>
        <dbReference type="ChEBI" id="CHEBI:60240"/>
    </cofactor>
</comment>
<comment type="caution">
    <text evidence="4">The sequence shown here is derived from an EMBL/GenBank/DDBJ whole genome shotgun (WGS) entry which is preliminary data.</text>
</comment>
<accession>A0A8I0DPK7</accession>
<evidence type="ECO:0000313" key="5">
    <source>
        <dbReference type="Proteomes" id="UP000652847"/>
    </source>
</evidence>
<dbReference type="CDD" id="cd00555">
    <property type="entry name" value="Maf"/>
    <property type="match status" value="1"/>
</dbReference>
<name>A0A8I0DPK7_9FIRM</name>
<dbReference type="EC" id="3.6.1.9" evidence="3"/>
<dbReference type="PANTHER" id="PTHR43213:SF5">
    <property type="entry name" value="BIFUNCTIONAL DTTP_UTP PYROPHOSPHATASE_METHYLTRANSFERASE PROTEIN-RELATED"/>
    <property type="match status" value="1"/>
</dbReference>
<proteinExistence type="inferred from homology"/>
<feature type="site" description="Important for substrate specificity" evidence="3">
    <location>
        <position position="12"/>
    </location>
</feature>
<dbReference type="EMBL" id="JACOOT010000026">
    <property type="protein sequence ID" value="MBC5651739.1"/>
    <property type="molecule type" value="Genomic_DNA"/>
</dbReference>
<dbReference type="GO" id="GO:0005737">
    <property type="term" value="C:cytoplasm"/>
    <property type="evidence" value="ECO:0007669"/>
    <property type="project" value="UniProtKB-SubCell"/>
</dbReference>
<dbReference type="RefSeq" id="WP_186901529.1">
    <property type="nucleotide sequence ID" value="NZ_JACOOT010000026.1"/>
</dbReference>
<protein>
    <recommendedName>
        <fullName evidence="3">dTTP/UTP pyrophosphatase</fullName>
        <shortName evidence="3">dTTPase/UTPase</shortName>
        <ecNumber evidence="3">3.6.1.9</ecNumber>
    </recommendedName>
    <alternativeName>
        <fullName evidence="3">Nucleoside triphosphate pyrophosphatase</fullName>
    </alternativeName>
    <alternativeName>
        <fullName evidence="3">Nucleotide pyrophosphatase</fullName>
        <shortName evidence="3">Nucleotide PPase</shortName>
    </alternativeName>
</protein>
<evidence type="ECO:0000256" key="2">
    <source>
        <dbReference type="ARBA" id="ARBA00022801"/>
    </source>
</evidence>
<comment type="catalytic activity">
    <reaction evidence="3">
        <text>dTTP + H2O = dTMP + diphosphate + H(+)</text>
        <dbReference type="Rhea" id="RHEA:28534"/>
        <dbReference type="ChEBI" id="CHEBI:15377"/>
        <dbReference type="ChEBI" id="CHEBI:15378"/>
        <dbReference type="ChEBI" id="CHEBI:33019"/>
        <dbReference type="ChEBI" id="CHEBI:37568"/>
        <dbReference type="ChEBI" id="CHEBI:63528"/>
        <dbReference type="EC" id="3.6.1.9"/>
    </reaction>
</comment>
<dbReference type="InterPro" id="IPR003697">
    <property type="entry name" value="Maf-like"/>
</dbReference>
<dbReference type="Proteomes" id="UP000652847">
    <property type="component" value="Unassembled WGS sequence"/>
</dbReference>
<dbReference type="GO" id="GO:0009117">
    <property type="term" value="P:nucleotide metabolic process"/>
    <property type="evidence" value="ECO:0007669"/>
    <property type="project" value="UniProtKB-KW"/>
</dbReference>
<gene>
    <name evidence="4" type="primary">maf</name>
    <name evidence="4" type="ORF">H8S54_11595</name>
</gene>
<dbReference type="NCBIfam" id="TIGR00172">
    <property type="entry name" value="maf"/>
    <property type="match status" value="1"/>
</dbReference>
<evidence type="ECO:0000313" key="4">
    <source>
        <dbReference type="EMBL" id="MBC5651739.1"/>
    </source>
</evidence>
<dbReference type="SUPFAM" id="SSF52972">
    <property type="entry name" value="ITPase-like"/>
    <property type="match status" value="1"/>
</dbReference>
<organism evidence="4 5">
    <name type="scientific">Blautia segnis</name>
    <dbReference type="NCBI Taxonomy" id="2763030"/>
    <lineage>
        <taxon>Bacteria</taxon>
        <taxon>Bacillati</taxon>
        <taxon>Bacillota</taxon>
        <taxon>Clostridia</taxon>
        <taxon>Lachnospirales</taxon>
        <taxon>Lachnospiraceae</taxon>
        <taxon>Blautia</taxon>
    </lineage>
</organism>
<keyword evidence="3" id="KW-0546">Nucleotide metabolism</keyword>